<sequence>MRIFTPKQKLAPTSHEVGSFFRQSEISLFVIILICGCVLAGLAFLDSGRHGLSLVGLGVALGMTFMGFQYGFASGWRQFLQTGDGSAVSLHFILAALCALVFIPVTASGIGPSGSLAPVSISLFVGAFMFGVGMQLANGCGSGVLFSFGGGSGRMIVALPFFVLGSVIGSVILPPVLAFGALDPIEIGEHLPLAGKLVVNLVLLLGAAGLFFWFGRRQGIYLTKRMLGATILIAVLCWAVFMVSRHPWGVTFGFTLWGAKMASFIGVPIEQATFWNWPGPKRALTHSVLSDTSSLMDLAMIVGAGLAASLSGAFGKASWPDAAQLFAAALGGVLMGVGARLGFGCNIGAFLAGTASGSVHGWIWFAMAMAGSVLGIRLRAIFGF</sequence>
<keyword evidence="6 9" id="KW-1133">Transmembrane helix</keyword>
<feature type="transmembrane region" description="Helical" evidence="9">
    <location>
        <begin position="51"/>
        <end position="73"/>
    </location>
</feature>
<dbReference type="KEGG" id="apb:SAR116_1453"/>
<feature type="transmembrane region" description="Helical" evidence="9">
    <location>
        <begin position="155"/>
        <end position="177"/>
    </location>
</feature>
<comment type="subcellular location">
    <subcellularLocation>
        <location evidence="1">Cell inner membrane</location>
        <topology evidence="1">Multi-pass membrane protein</topology>
    </subcellularLocation>
</comment>
<comment type="similarity">
    <text evidence="8">Belongs to the TsuA/YedE (TC 9.B.102) family.</text>
</comment>
<feature type="transmembrane region" description="Helical" evidence="9">
    <location>
        <begin position="295"/>
        <end position="314"/>
    </location>
</feature>
<dbReference type="eggNOG" id="COG2391">
    <property type="taxonomic scope" value="Bacteria"/>
</dbReference>
<evidence type="ECO:0000256" key="7">
    <source>
        <dbReference type="ARBA" id="ARBA00023136"/>
    </source>
</evidence>
<dbReference type="Pfam" id="PF04143">
    <property type="entry name" value="Sulf_transp"/>
    <property type="match status" value="1"/>
</dbReference>
<organism evidence="10 11">
    <name type="scientific">Puniceispirillum marinum (strain IMCC1322)</name>
    <dbReference type="NCBI Taxonomy" id="488538"/>
    <lineage>
        <taxon>Bacteria</taxon>
        <taxon>Pseudomonadati</taxon>
        <taxon>Pseudomonadota</taxon>
        <taxon>Alphaproteobacteria</taxon>
        <taxon>Candidatus Puniceispirillales</taxon>
        <taxon>Candidatus Puniceispirillaceae</taxon>
        <taxon>Candidatus Puniceispirillum</taxon>
    </lineage>
</organism>
<dbReference type="Proteomes" id="UP000007460">
    <property type="component" value="Chromosome"/>
</dbReference>
<feature type="transmembrane region" description="Helical" evidence="9">
    <location>
        <begin position="26"/>
        <end position="45"/>
    </location>
</feature>
<dbReference type="EMBL" id="CP001751">
    <property type="protein sequence ID" value="ADE39696.1"/>
    <property type="molecule type" value="Genomic_DNA"/>
</dbReference>
<dbReference type="STRING" id="488538.SAR116_1453"/>
<proteinExistence type="inferred from homology"/>
<evidence type="ECO:0000256" key="5">
    <source>
        <dbReference type="ARBA" id="ARBA00022692"/>
    </source>
</evidence>
<feature type="transmembrane region" description="Helical" evidence="9">
    <location>
        <begin position="119"/>
        <end position="148"/>
    </location>
</feature>
<feature type="transmembrane region" description="Helical" evidence="9">
    <location>
        <begin position="326"/>
        <end position="350"/>
    </location>
</feature>
<dbReference type="PANTHER" id="PTHR30574:SF1">
    <property type="entry name" value="SULPHUR TRANSPORT DOMAIN-CONTAINING PROTEIN"/>
    <property type="match status" value="1"/>
</dbReference>
<evidence type="ECO:0000256" key="6">
    <source>
        <dbReference type="ARBA" id="ARBA00022989"/>
    </source>
</evidence>
<evidence type="ECO:0000256" key="9">
    <source>
        <dbReference type="SAM" id="Phobius"/>
    </source>
</evidence>
<keyword evidence="4" id="KW-0997">Cell inner membrane</keyword>
<feature type="transmembrane region" description="Helical" evidence="9">
    <location>
        <begin position="85"/>
        <end position="107"/>
    </location>
</feature>
<evidence type="ECO:0000256" key="1">
    <source>
        <dbReference type="ARBA" id="ARBA00004429"/>
    </source>
</evidence>
<keyword evidence="11" id="KW-1185">Reference proteome</keyword>
<reference evidence="10 11" key="1">
    <citation type="journal article" date="2010" name="J. Bacteriol.">
        <title>Complete genome sequence of "Candidatus Puniceispirillum marinum" IMCC1322, a representative of the SAR116 clade in the Alphaproteobacteria.</title>
        <authorList>
            <person name="Oh H.M."/>
            <person name="Kwon K.K."/>
            <person name="Kang I."/>
            <person name="Kang S.G."/>
            <person name="Lee J.H."/>
            <person name="Kim S.J."/>
            <person name="Cho J.C."/>
        </authorList>
    </citation>
    <scope>NUCLEOTIDE SEQUENCE [LARGE SCALE GENOMIC DNA]</scope>
    <source>
        <strain evidence="10 11">IMCC1322</strain>
    </source>
</reference>
<dbReference type="OrthoDB" id="9794165at2"/>
<gene>
    <name evidence="10" type="ordered locus">SAR116_1453</name>
</gene>
<name>D5BTU9_PUNMI</name>
<feature type="transmembrane region" description="Helical" evidence="9">
    <location>
        <begin position="226"/>
        <end position="244"/>
    </location>
</feature>
<evidence type="ECO:0000256" key="3">
    <source>
        <dbReference type="ARBA" id="ARBA00022475"/>
    </source>
</evidence>
<dbReference type="RefSeq" id="WP_013046323.1">
    <property type="nucleotide sequence ID" value="NC_014010.1"/>
</dbReference>
<evidence type="ECO:0000256" key="8">
    <source>
        <dbReference type="ARBA" id="ARBA00035655"/>
    </source>
</evidence>
<keyword evidence="2" id="KW-0813">Transport</keyword>
<evidence type="ECO:0000256" key="2">
    <source>
        <dbReference type="ARBA" id="ARBA00022448"/>
    </source>
</evidence>
<evidence type="ECO:0000313" key="10">
    <source>
        <dbReference type="EMBL" id="ADE39696.1"/>
    </source>
</evidence>
<evidence type="ECO:0000313" key="11">
    <source>
        <dbReference type="Proteomes" id="UP000007460"/>
    </source>
</evidence>
<dbReference type="HOGENOM" id="CLU_050656_1_0_5"/>
<feature type="transmembrane region" description="Helical" evidence="9">
    <location>
        <begin position="362"/>
        <end position="382"/>
    </location>
</feature>
<feature type="transmembrane region" description="Helical" evidence="9">
    <location>
        <begin position="197"/>
        <end position="214"/>
    </location>
</feature>
<protein>
    <submittedName>
        <fullName evidence="10">Uncharacterized protein</fullName>
    </submittedName>
</protein>
<dbReference type="InterPro" id="IPR007272">
    <property type="entry name" value="Sulf_transp_TsuA/YedE"/>
</dbReference>
<evidence type="ECO:0000256" key="4">
    <source>
        <dbReference type="ARBA" id="ARBA00022519"/>
    </source>
</evidence>
<keyword evidence="7 9" id="KW-0472">Membrane</keyword>
<dbReference type="PANTHER" id="PTHR30574">
    <property type="entry name" value="INNER MEMBRANE PROTEIN YEDE"/>
    <property type="match status" value="1"/>
</dbReference>
<keyword evidence="5 9" id="KW-0812">Transmembrane</keyword>
<keyword evidence="3" id="KW-1003">Cell membrane</keyword>
<accession>D5BTU9</accession>
<dbReference type="GO" id="GO:0005886">
    <property type="term" value="C:plasma membrane"/>
    <property type="evidence" value="ECO:0007669"/>
    <property type="project" value="UniProtKB-SubCell"/>
</dbReference>
<dbReference type="AlphaFoldDB" id="D5BTU9"/>